<evidence type="ECO:0000313" key="3">
    <source>
        <dbReference type="Proteomes" id="UP000589132"/>
    </source>
</evidence>
<keyword evidence="1" id="KW-0812">Transmembrane</keyword>
<feature type="transmembrane region" description="Helical" evidence="1">
    <location>
        <begin position="46"/>
        <end position="68"/>
    </location>
</feature>
<evidence type="ECO:0000313" key="2">
    <source>
        <dbReference type="EMBL" id="HIA98081.1"/>
    </source>
</evidence>
<protein>
    <recommendedName>
        <fullName evidence="4">DUF4386 family protein</fullName>
    </recommendedName>
</protein>
<name>A0A7J4CZH4_9ARCH</name>
<organism evidence="2 3">
    <name type="scientific">Marine Group III euryarchaeote</name>
    <dbReference type="NCBI Taxonomy" id="2173149"/>
    <lineage>
        <taxon>Archaea</taxon>
        <taxon>Methanobacteriati</taxon>
        <taxon>Thermoplasmatota</taxon>
        <taxon>Thermoplasmata</taxon>
        <taxon>Candidatus Thermoprofundales</taxon>
    </lineage>
</organism>
<feature type="transmembrane region" description="Helical" evidence="1">
    <location>
        <begin position="89"/>
        <end position="106"/>
    </location>
</feature>
<feature type="transmembrane region" description="Helical" evidence="1">
    <location>
        <begin position="138"/>
        <end position="157"/>
    </location>
</feature>
<feature type="transmembrane region" description="Helical" evidence="1">
    <location>
        <begin position="192"/>
        <end position="212"/>
    </location>
</feature>
<dbReference type="Proteomes" id="UP000589132">
    <property type="component" value="Unassembled WGS sequence"/>
</dbReference>
<comment type="caution">
    <text evidence="2">The sequence shown here is derived from an EMBL/GenBank/DDBJ whole genome shotgun (WGS) entry which is preliminary data.</text>
</comment>
<accession>A0A7J4CZH4</accession>
<keyword evidence="1" id="KW-0472">Membrane</keyword>
<feature type="transmembrane region" description="Helical" evidence="1">
    <location>
        <begin position="7"/>
        <end position="26"/>
    </location>
</feature>
<feature type="transmembrane region" description="Helical" evidence="1">
    <location>
        <begin position="169"/>
        <end position="186"/>
    </location>
</feature>
<keyword evidence="1" id="KW-1133">Transmembrane helix</keyword>
<sequence>MCKSLTPYMLALGPIVMMAGFFTWPIGDDEFGQAALDSLKAADDNMLYFSGLLAATGILMIFGGLFLLSQDLMANSGKMERDMLLMSRIGFMFAFTVFYLFFAMSLEANWLVKEGDDHLTAEENNALALDVINLSNHIWYSLPIAWGTALLLLGVSAVRTVAPKEPMEWAYALPAVAGLGMITMLWHDNDAAFFFAMFCAMPIGVLMLTGHLKDTGADSD</sequence>
<dbReference type="AlphaFoldDB" id="A0A7J4CZH4"/>
<gene>
    <name evidence="2" type="ORF">EYO15_02740</name>
</gene>
<reference evidence="3" key="1">
    <citation type="journal article" date="2019" name="bioRxiv">
        <title>Genome diversification in globally distributed novel marine Proteobacteria is linked to environmental adaptation.</title>
        <authorList>
            <person name="Zhou Z."/>
            <person name="Tran P.Q."/>
            <person name="Kieft K."/>
            <person name="Anantharaman K."/>
        </authorList>
    </citation>
    <scope>NUCLEOTIDE SEQUENCE [LARGE SCALE GENOMIC DNA]</scope>
</reference>
<evidence type="ECO:0000256" key="1">
    <source>
        <dbReference type="SAM" id="Phobius"/>
    </source>
</evidence>
<evidence type="ECO:0008006" key="4">
    <source>
        <dbReference type="Google" id="ProtNLM"/>
    </source>
</evidence>
<proteinExistence type="predicted"/>
<dbReference type="EMBL" id="DTTC01000172">
    <property type="protein sequence ID" value="HIA98081.1"/>
    <property type="molecule type" value="Genomic_DNA"/>
</dbReference>